<dbReference type="PANTHER" id="PTHR30329:SF21">
    <property type="entry name" value="LIPOPROTEIN YIAD-RELATED"/>
    <property type="match status" value="1"/>
</dbReference>
<dbReference type="PRINTS" id="PR01021">
    <property type="entry name" value="OMPADOMAIN"/>
</dbReference>
<dbReference type="InterPro" id="IPR024447">
    <property type="entry name" value="YXWGXW_rpt"/>
</dbReference>
<keyword evidence="7" id="KW-1185">Reference proteome</keyword>
<dbReference type="Pfam" id="PF12779">
    <property type="entry name" value="WXXGXW"/>
    <property type="match status" value="1"/>
</dbReference>
<evidence type="ECO:0000259" key="5">
    <source>
        <dbReference type="PROSITE" id="PS51123"/>
    </source>
</evidence>
<dbReference type="Gene3D" id="3.30.1330.60">
    <property type="entry name" value="OmpA-like domain"/>
    <property type="match status" value="1"/>
</dbReference>
<evidence type="ECO:0000313" key="7">
    <source>
        <dbReference type="Proteomes" id="UP000272778"/>
    </source>
</evidence>
<dbReference type="CDD" id="cd07185">
    <property type="entry name" value="OmpA_C-like"/>
    <property type="match status" value="1"/>
</dbReference>
<dbReference type="InterPro" id="IPR036737">
    <property type="entry name" value="OmpA-like_sf"/>
</dbReference>
<gene>
    <name evidence="6" type="ORF">D1Y85_18165</name>
</gene>
<dbReference type="RefSeq" id="WP_124152466.1">
    <property type="nucleotide sequence ID" value="NZ_RQIS01000013.1"/>
</dbReference>
<comment type="subcellular location">
    <subcellularLocation>
        <location evidence="1">Cell outer membrane</location>
    </subcellularLocation>
</comment>
<evidence type="ECO:0000256" key="2">
    <source>
        <dbReference type="ARBA" id="ARBA00023136"/>
    </source>
</evidence>
<evidence type="ECO:0000256" key="1">
    <source>
        <dbReference type="ARBA" id="ARBA00004442"/>
    </source>
</evidence>
<evidence type="ECO:0000313" key="6">
    <source>
        <dbReference type="EMBL" id="RQH04389.1"/>
    </source>
</evidence>
<dbReference type="AlphaFoldDB" id="A0A3N6MKS4"/>
<feature type="domain" description="OmpA-like" evidence="5">
    <location>
        <begin position="98"/>
        <end position="226"/>
    </location>
</feature>
<dbReference type="PROSITE" id="PS51123">
    <property type="entry name" value="OMPA_2"/>
    <property type="match status" value="1"/>
</dbReference>
<name>A0A3N6MKS4_9BURK</name>
<dbReference type="OrthoDB" id="5360144at2"/>
<evidence type="ECO:0000256" key="4">
    <source>
        <dbReference type="PROSITE-ProRule" id="PRU00473"/>
    </source>
</evidence>
<organism evidence="6 7">
    <name type="scientific">Paraburkholderia dinghuensis</name>
    <dbReference type="NCBI Taxonomy" id="2305225"/>
    <lineage>
        <taxon>Bacteria</taxon>
        <taxon>Pseudomonadati</taxon>
        <taxon>Pseudomonadota</taxon>
        <taxon>Betaproteobacteria</taxon>
        <taxon>Burkholderiales</taxon>
        <taxon>Burkholderiaceae</taxon>
        <taxon>Paraburkholderia</taxon>
    </lineage>
</organism>
<evidence type="ECO:0000256" key="3">
    <source>
        <dbReference type="ARBA" id="ARBA00023237"/>
    </source>
</evidence>
<dbReference type="PANTHER" id="PTHR30329">
    <property type="entry name" value="STATOR ELEMENT OF FLAGELLAR MOTOR COMPLEX"/>
    <property type="match status" value="1"/>
</dbReference>
<dbReference type="EMBL" id="RQIS01000013">
    <property type="protein sequence ID" value="RQH04389.1"/>
    <property type="molecule type" value="Genomic_DNA"/>
</dbReference>
<accession>A0A3N6MKS4</accession>
<keyword evidence="2 4" id="KW-0472">Membrane</keyword>
<sequence>MKQANSRGSVGSGLRRIAIVLAAGSVLAAAWFAGIVPASAQVMMFVPPAPRREIVPPPRFGHVWVRGQWVWQHGRYVWVPGHWIVVARGAAVPPPPPLIAEVMRLSADALFAFDRASLADVLPGGHAEIRNVAANLNRIDFGRVEVRGYTDRIGSVAHNMRLSQRRADAVKSLLVEQGIPAERIDARGFGMQDPITTHCSDSLPREQLIACLQPDRRVEIVTFGHGDQRYRASPPGAARVPR</sequence>
<dbReference type="GO" id="GO:0015288">
    <property type="term" value="F:porin activity"/>
    <property type="evidence" value="ECO:0007669"/>
    <property type="project" value="InterPro"/>
</dbReference>
<dbReference type="InterPro" id="IPR050330">
    <property type="entry name" value="Bact_OuterMem_StrucFunc"/>
</dbReference>
<dbReference type="SUPFAM" id="SSF103088">
    <property type="entry name" value="OmpA-like"/>
    <property type="match status" value="1"/>
</dbReference>
<comment type="caution">
    <text evidence="6">The sequence shown here is derived from an EMBL/GenBank/DDBJ whole genome shotgun (WGS) entry which is preliminary data.</text>
</comment>
<dbReference type="GO" id="GO:0009279">
    <property type="term" value="C:cell outer membrane"/>
    <property type="evidence" value="ECO:0007669"/>
    <property type="project" value="UniProtKB-SubCell"/>
</dbReference>
<dbReference type="Proteomes" id="UP000272778">
    <property type="component" value="Unassembled WGS sequence"/>
</dbReference>
<dbReference type="InterPro" id="IPR002368">
    <property type="entry name" value="OmpA"/>
</dbReference>
<keyword evidence="3" id="KW-0998">Cell outer membrane</keyword>
<dbReference type="InterPro" id="IPR006665">
    <property type="entry name" value="OmpA-like"/>
</dbReference>
<proteinExistence type="predicted"/>
<protein>
    <recommendedName>
        <fullName evidence="5">OmpA-like domain-containing protein</fullName>
    </recommendedName>
</protein>
<dbReference type="Pfam" id="PF00691">
    <property type="entry name" value="OmpA"/>
    <property type="match status" value="1"/>
</dbReference>
<dbReference type="InterPro" id="IPR006664">
    <property type="entry name" value="OMP_bac"/>
</dbReference>
<reference evidence="6 7" key="1">
    <citation type="submission" date="2018-11" db="EMBL/GenBank/DDBJ databases">
        <title>Paraburkholderia sp. DHOA04, isolated from soil.</title>
        <authorList>
            <person name="Gao Z.-H."/>
            <person name="Qiu L.-H."/>
            <person name="Fu J.-C."/>
        </authorList>
    </citation>
    <scope>NUCLEOTIDE SEQUENCE [LARGE SCALE GENOMIC DNA]</scope>
    <source>
        <strain evidence="6 7">DHOA04</strain>
    </source>
</reference>
<dbReference type="PRINTS" id="PR01022">
    <property type="entry name" value="OUTRMMBRANEA"/>
</dbReference>